<feature type="region of interest" description="Disordered" evidence="4">
    <location>
        <begin position="1"/>
        <end position="112"/>
    </location>
</feature>
<reference evidence="5 6" key="1">
    <citation type="journal article" date="2011" name="J. Gen. Appl. Microbiol.">
        <title>Draft genome sequencing of the enigmatic basidiomycete Mixia osmundae.</title>
        <authorList>
            <person name="Nishida H."/>
            <person name="Nagatsuka Y."/>
            <person name="Sugiyama J."/>
        </authorList>
    </citation>
    <scope>NUCLEOTIDE SEQUENCE [LARGE SCALE GENOMIC DNA]</scope>
    <source>
        <strain evidence="6">CBS 9802 / IAM 14324 / JCM 22182 / KY 12970</strain>
    </source>
</reference>
<dbReference type="Pfam" id="PF13181">
    <property type="entry name" value="TPR_8"/>
    <property type="match status" value="3"/>
</dbReference>
<feature type="repeat" description="TPR" evidence="3">
    <location>
        <begin position="428"/>
        <end position="461"/>
    </location>
</feature>
<feature type="compositionally biased region" description="Low complexity" evidence="4">
    <location>
        <begin position="46"/>
        <end position="62"/>
    </location>
</feature>
<dbReference type="GO" id="GO:0005634">
    <property type="term" value="C:nucleus"/>
    <property type="evidence" value="ECO:0007669"/>
    <property type="project" value="UniProtKB-SubCell"/>
</dbReference>
<feature type="compositionally biased region" description="Polar residues" evidence="4">
    <location>
        <begin position="101"/>
        <end position="112"/>
    </location>
</feature>
<dbReference type="Pfam" id="PF13432">
    <property type="entry name" value="TPR_16"/>
    <property type="match status" value="1"/>
</dbReference>
<evidence type="ECO:0000256" key="1">
    <source>
        <dbReference type="ARBA" id="ARBA00004123"/>
    </source>
</evidence>
<dbReference type="GO" id="GO:0000122">
    <property type="term" value="P:negative regulation of transcription by RNA polymerase II"/>
    <property type="evidence" value="ECO:0007669"/>
    <property type="project" value="TreeGrafter"/>
</dbReference>
<name>G7DZA0_MIXOS</name>
<feature type="compositionally biased region" description="Low complexity" evidence="4">
    <location>
        <begin position="1035"/>
        <end position="1047"/>
    </location>
</feature>
<feature type="repeat" description="TPR" evidence="3">
    <location>
        <begin position="462"/>
        <end position="495"/>
    </location>
</feature>
<evidence type="ECO:0000313" key="5">
    <source>
        <dbReference type="EMBL" id="GAA95910.1"/>
    </source>
</evidence>
<feature type="compositionally biased region" description="Basic and acidic residues" evidence="4">
    <location>
        <begin position="1140"/>
        <end position="1169"/>
    </location>
</feature>
<accession>G7DZA0</accession>
<feature type="compositionally biased region" description="Polar residues" evidence="4">
    <location>
        <begin position="592"/>
        <end position="603"/>
    </location>
</feature>
<keyword evidence="6" id="KW-1185">Reference proteome</keyword>
<evidence type="ECO:0000256" key="3">
    <source>
        <dbReference type="PROSITE-ProRule" id="PRU00339"/>
    </source>
</evidence>
<comment type="caution">
    <text evidence="5">The sequence shown here is derived from an EMBL/GenBank/DDBJ whole genome shotgun (WGS) entry which is preliminary data.</text>
</comment>
<dbReference type="eggNOG" id="KOG4475">
    <property type="taxonomic scope" value="Eukaryota"/>
</dbReference>
<dbReference type="InterPro" id="IPR019734">
    <property type="entry name" value="TPR_rpt"/>
</dbReference>
<dbReference type="SUPFAM" id="SSF48452">
    <property type="entry name" value="TPR-like"/>
    <property type="match status" value="2"/>
</dbReference>
<keyword evidence="3" id="KW-0802">TPR repeat</keyword>
<feature type="region of interest" description="Disordered" evidence="4">
    <location>
        <begin position="857"/>
        <end position="1303"/>
    </location>
</feature>
<evidence type="ECO:0000256" key="2">
    <source>
        <dbReference type="ARBA" id="ARBA00023242"/>
    </source>
</evidence>
<evidence type="ECO:0000256" key="4">
    <source>
        <dbReference type="SAM" id="MobiDB-lite"/>
    </source>
</evidence>
<dbReference type="GO" id="GO:0000978">
    <property type="term" value="F:RNA polymerase II cis-regulatory region sequence-specific DNA binding"/>
    <property type="evidence" value="ECO:0007669"/>
    <property type="project" value="TreeGrafter"/>
</dbReference>
<feature type="compositionally biased region" description="Polar residues" evidence="4">
    <location>
        <begin position="1237"/>
        <end position="1248"/>
    </location>
</feature>
<feature type="repeat" description="TPR" evidence="3">
    <location>
        <begin position="177"/>
        <end position="210"/>
    </location>
</feature>
<dbReference type="GO" id="GO:0031490">
    <property type="term" value="F:chromatin DNA binding"/>
    <property type="evidence" value="ECO:0007669"/>
    <property type="project" value="TreeGrafter"/>
</dbReference>
<dbReference type="Gene3D" id="1.25.40.10">
    <property type="entry name" value="Tetratricopeptide repeat domain"/>
    <property type="match status" value="2"/>
</dbReference>
<dbReference type="STRING" id="764103.G7DZA0"/>
<comment type="subcellular location">
    <subcellularLocation>
        <location evidence="1">Nucleus</location>
    </subcellularLocation>
</comment>
<feature type="compositionally biased region" description="Low complexity" evidence="4">
    <location>
        <begin position="1219"/>
        <end position="1229"/>
    </location>
</feature>
<feature type="repeat" description="TPR" evidence="3">
    <location>
        <begin position="211"/>
        <end position="244"/>
    </location>
</feature>
<evidence type="ECO:0000313" key="6">
    <source>
        <dbReference type="Proteomes" id="UP000009131"/>
    </source>
</evidence>
<feature type="region of interest" description="Disordered" evidence="4">
    <location>
        <begin position="544"/>
        <end position="803"/>
    </location>
</feature>
<proteinExistence type="predicted"/>
<dbReference type="HOGENOM" id="CLU_277730_0_0_1"/>
<feature type="compositionally biased region" description="Polar residues" evidence="4">
    <location>
        <begin position="1"/>
        <end position="21"/>
    </location>
</feature>
<dbReference type="InParanoid" id="G7DZA0"/>
<dbReference type="InterPro" id="IPR051630">
    <property type="entry name" value="Corepressor-Demethylase"/>
</dbReference>
<feature type="compositionally biased region" description="Low complexity" evidence="4">
    <location>
        <begin position="1271"/>
        <end position="1291"/>
    </location>
</feature>
<dbReference type="PANTHER" id="PTHR14017:SF1">
    <property type="entry name" value="LD02225P"/>
    <property type="match status" value="1"/>
</dbReference>
<dbReference type="PROSITE" id="PS50293">
    <property type="entry name" value="TPR_REGION"/>
    <property type="match status" value="1"/>
</dbReference>
<feature type="compositionally biased region" description="Polar residues" evidence="4">
    <location>
        <begin position="1057"/>
        <end position="1074"/>
    </location>
</feature>
<sequence length="1303" mass="141492">MGSTQFANSQTVTRAPSQIVSLSKHRPSANGKGASPESMSVSANGHANHSPSRAHSSAATSATIEGRPPSNPRLLGAHRHHPIESHTPAPGASHELHRPPSSGQPLPSSTSGFNSAVAQILQLGADRNAAAAASHQRFTGRLAPINERRLSDRPPSPGLPGQSRPNPTLLKLDRETEACWMQVARLSDTLGNWQRAIAGFETALRHNPFNREALTQMARILRQQEEYVQAAELLTRALHLNENEGDDWGALGHCYLMIDELPKAYTCYQQALLHSHSPKSEPKLWYGIGILYDRYGSLEHAEEAFASVIKMDPSFDKANEIYFRLGIIYKQQQNSHASLSCFKYILHNPPRPLTEIDIWFQIGHVYEQQNEYEAAKDAYDRVLGANPTHAKVLQQLGGLYQRPKASFFDPELSVEILTRSLEHDPSDPFSWYLLGRAFMTTSNFGKAYEAYQQAVYRDGKNAAFWCSIGVLYYEINQFHDSLDAYSRAIRINPYISEVWFNLGALYESCNDQMTDAIDAYERTLSLDRNNEVVAQRLQDIRAHQRTGAPLLRPPQPIDISPASQSWQIADSANGPPSALSQLDPSAQDHRVAQTSGSRRQSYSPEHVELAPSAPHGQAHMRPRPSSSDPYDQGPPTAIRRRSSGFSSANAPTAMRSLHQASAPPHHLPHIKSVYDPRVSPAPSGDPRRSPNVSPRLRGREQHAMPMQMPHSQARPNQEPAHAQHPERYVSSIDATRAGRYPAIDPRDPRTEAEWHRADREARGVRRGPDSRPVSPASSREYYEQHQAPDAYRRGGPHSPTYQAHMNANHYARPYADHRGVSPSAQYGPMLGYASKHPLGDREMPIDGRRRYDDREALEGRMSHRYPGGIPSMSGMPMQDSDMAMHPGGYAQRGISPSGKEPKSTARARMGKPASPDDISMTDGQAPAKAAPKPRKKASANPAGADGTTADSKKEKKPRSATAKKPRSSTPLKGNAKSAPTGPANKSGPGLPPVVLNRESAPAPIAPPPSAQPIMSTSSDMVRTESQGTRERADNAADALLGLAASGAKPRVSPPSAQPSNPLKRSLGDSTSTEAGQEAKKPRAATSSPPHNAPSQASVPTPTQTTSSAPRSSPTDAAIPSAVADAPAISAPLTLRRRQRLHDPDLYLSSKSEKQKKPEKPSDPRHDPKSSHHPSIRLHPSDQVASQEKKKSLAQKFHKPLNSVLRTVSEPSEVLPDMSATTAPTETPATSVKVEENTPATTQSESVTSVPAGDVKPTIEEGTSENKPTPAPTASAASTTSTAPASSTGPSPRLLSMSASLSQA</sequence>
<feature type="compositionally biased region" description="Polar residues" evidence="4">
    <location>
        <begin position="1014"/>
        <end position="1026"/>
    </location>
</feature>
<feature type="region of interest" description="Disordered" evidence="4">
    <location>
        <begin position="132"/>
        <end position="168"/>
    </location>
</feature>
<dbReference type="InterPro" id="IPR011990">
    <property type="entry name" value="TPR-like_helical_dom_sf"/>
</dbReference>
<dbReference type="GO" id="GO:0017053">
    <property type="term" value="C:transcription repressor complex"/>
    <property type="evidence" value="ECO:0007669"/>
    <property type="project" value="TreeGrafter"/>
</dbReference>
<dbReference type="PROSITE" id="PS50005">
    <property type="entry name" value="TPR"/>
    <property type="match status" value="6"/>
</dbReference>
<feature type="compositionally biased region" description="Basic residues" evidence="4">
    <location>
        <begin position="954"/>
        <end position="966"/>
    </location>
</feature>
<protein>
    <submittedName>
        <fullName evidence="5">Uncharacterized protein</fullName>
    </submittedName>
</protein>
<feature type="compositionally biased region" description="Basic and acidic residues" evidence="4">
    <location>
        <begin position="744"/>
        <end position="769"/>
    </location>
</feature>
<dbReference type="EMBL" id="BABT02000068">
    <property type="protein sequence ID" value="GAA95910.1"/>
    <property type="molecule type" value="Genomic_DNA"/>
</dbReference>
<dbReference type="FunFam" id="1.25.40.10:FF:000403">
    <property type="entry name" value="General transcriptional repressor, putative"/>
    <property type="match status" value="1"/>
</dbReference>
<dbReference type="Proteomes" id="UP000009131">
    <property type="component" value="Unassembled WGS sequence"/>
</dbReference>
<dbReference type="SMART" id="SM00028">
    <property type="entry name" value="TPR"/>
    <property type="match status" value="9"/>
</dbReference>
<dbReference type="PANTHER" id="PTHR14017">
    <property type="entry name" value="LYSINE-SPECIFIC DEMETHYLASE"/>
    <property type="match status" value="1"/>
</dbReference>
<feature type="compositionally biased region" description="Polar residues" evidence="4">
    <location>
        <begin position="1084"/>
        <end position="1114"/>
    </location>
</feature>
<organism evidence="5 6">
    <name type="scientific">Mixia osmundae (strain CBS 9802 / IAM 14324 / JCM 22182 / KY 12970)</name>
    <dbReference type="NCBI Taxonomy" id="764103"/>
    <lineage>
        <taxon>Eukaryota</taxon>
        <taxon>Fungi</taxon>
        <taxon>Dikarya</taxon>
        <taxon>Basidiomycota</taxon>
        <taxon>Pucciniomycotina</taxon>
        <taxon>Mixiomycetes</taxon>
        <taxon>Mixiales</taxon>
        <taxon>Mixiaceae</taxon>
        <taxon>Mixia</taxon>
    </lineage>
</organism>
<dbReference type="eggNOG" id="KOG1124">
    <property type="taxonomic scope" value="Eukaryota"/>
</dbReference>
<gene>
    <name evidence="5" type="primary">Mo02568</name>
    <name evidence="5" type="ORF">E5Q_02568</name>
</gene>
<feature type="repeat" description="TPR" evidence="3">
    <location>
        <begin position="282"/>
        <end position="315"/>
    </location>
</feature>
<feature type="repeat" description="TPR" evidence="3">
    <location>
        <begin position="356"/>
        <end position="389"/>
    </location>
</feature>
<dbReference type="OrthoDB" id="418911at2759"/>
<feature type="compositionally biased region" description="Low complexity" evidence="4">
    <location>
        <begin position="1115"/>
        <end position="1130"/>
    </location>
</feature>
<keyword evidence="2" id="KW-0539">Nucleus</keyword>
<feature type="compositionally biased region" description="Polar residues" evidence="4">
    <location>
        <begin position="561"/>
        <end position="570"/>
    </location>
</feature>
<reference evidence="5 6" key="2">
    <citation type="journal article" date="2012" name="Open Biol.">
        <title>Characteristics of nucleosomes and linker DNA regions on the genome of the basidiomycete Mixia osmundae revealed by mono- and dinucleosome mapping.</title>
        <authorList>
            <person name="Nishida H."/>
            <person name="Kondo S."/>
            <person name="Matsumoto T."/>
            <person name="Suzuki Y."/>
            <person name="Yoshikawa H."/>
            <person name="Taylor T.D."/>
            <person name="Sugiyama J."/>
        </authorList>
    </citation>
    <scope>NUCLEOTIDE SEQUENCE [LARGE SCALE GENOMIC DNA]</scope>
    <source>
        <strain evidence="6">CBS 9802 / IAM 14324 / JCM 22182 / KY 12970</strain>
    </source>
</reference>